<keyword evidence="3" id="KW-1185">Reference proteome</keyword>
<accession>A0A9J6GD34</accession>
<dbReference type="VEuPathDB" id="VectorBase:HLOH_057704"/>
<dbReference type="Gene3D" id="3.40.50.2300">
    <property type="match status" value="1"/>
</dbReference>
<dbReference type="AlphaFoldDB" id="A0A9J6GD34"/>
<proteinExistence type="predicted"/>
<feature type="compositionally biased region" description="Polar residues" evidence="1">
    <location>
        <begin position="80"/>
        <end position="98"/>
    </location>
</feature>
<feature type="compositionally biased region" description="Basic residues" evidence="1">
    <location>
        <begin position="49"/>
        <end position="64"/>
    </location>
</feature>
<reference evidence="2 3" key="1">
    <citation type="journal article" date="2020" name="Cell">
        <title>Large-Scale Comparative Analyses of Tick Genomes Elucidate Their Genetic Diversity and Vector Capacities.</title>
        <authorList>
            <consortium name="Tick Genome and Microbiome Consortium (TIGMIC)"/>
            <person name="Jia N."/>
            <person name="Wang J."/>
            <person name="Shi W."/>
            <person name="Du L."/>
            <person name="Sun Y."/>
            <person name="Zhan W."/>
            <person name="Jiang J.F."/>
            <person name="Wang Q."/>
            <person name="Zhang B."/>
            <person name="Ji P."/>
            <person name="Bell-Sakyi L."/>
            <person name="Cui X.M."/>
            <person name="Yuan T.T."/>
            <person name="Jiang B.G."/>
            <person name="Yang W.F."/>
            <person name="Lam T.T."/>
            <person name="Chang Q.C."/>
            <person name="Ding S.J."/>
            <person name="Wang X.J."/>
            <person name="Zhu J.G."/>
            <person name="Ruan X.D."/>
            <person name="Zhao L."/>
            <person name="Wei J.T."/>
            <person name="Ye R.Z."/>
            <person name="Que T.C."/>
            <person name="Du C.H."/>
            <person name="Zhou Y.H."/>
            <person name="Cheng J.X."/>
            <person name="Dai P.F."/>
            <person name="Guo W.B."/>
            <person name="Han X.H."/>
            <person name="Huang E.J."/>
            <person name="Li L.F."/>
            <person name="Wei W."/>
            <person name="Gao Y.C."/>
            <person name="Liu J.Z."/>
            <person name="Shao H.Z."/>
            <person name="Wang X."/>
            <person name="Wang C.C."/>
            <person name="Yang T.C."/>
            <person name="Huo Q.B."/>
            <person name="Li W."/>
            <person name="Chen H.Y."/>
            <person name="Chen S.E."/>
            <person name="Zhou L.G."/>
            <person name="Ni X.B."/>
            <person name="Tian J.H."/>
            <person name="Sheng Y."/>
            <person name="Liu T."/>
            <person name="Pan Y.S."/>
            <person name="Xia L.Y."/>
            <person name="Li J."/>
            <person name="Zhao F."/>
            <person name="Cao W.C."/>
        </authorList>
    </citation>
    <scope>NUCLEOTIDE SEQUENCE [LARGE SCALE GENOMIC DNA]</scope>
    <source>
        <strain evidence="2">HaeL-2018</strain>
    </source>
</reference>
<dbReference type="InterPro" id="IPR028082">
    <property type="entry name" value="Peripla_BP_I"/>
</dbReference>
<dbReference type="OrthoDB" id="6423234at2759"/>
<evidence type="ECO:0000313" key="2">
    <source>
        <dbReference type="EMBL" id="KAH9373397.1"/>
    </source>
</evidence>
<name>A0A9J6GD34_HAELO</name>
<protein>
    <submittedName>
        <fullName evidence="2">Uncharacterized protein</fullName>
    </submittedName>
</protein>
<dbReference type="EMBL" id="JABSTR010000006">
    <property type="protein sequence ID" value="KAH9373397.1"/>
    <property type="molecule type" value="Genomic_DNA"/>
</dbReference>
<dbReference type="Proteomes" id="UP000821853">
    <property type="component" value="Chromosome 4"/>
</dbReference>
<organism evidence="2 3">
    <name type="scientific">Haemaphysalis longicornis</name>
    <name type="common">Bush tick</name>
    <dbReference type="NCBI Taxonomy" id="44386"/>
    <lineage>
        <taxon>Eukaryota</taxon>
        <taxon>Metazoa</taxon>
        <taxon>Ecdysozoa</taxon>
        <taxon>Arthropoda</taxon>
        <taxon>Chelicerata</taxon>
        <taxon>Arachnida</taxon>
        <taxon>Acari</taxon>
        <taxon>Parasitiformes</taxon>
        <taxon>Ixodida</taxon>
        <taxon>Ixodoidea</taxon>
        <taxon>Ixodidae</taxon>
        <taxon>Haemaphysalinae</taxon>
        <taxon>Haemaphysalis</taxon>
    </lineage>
</organism>
<dbReference type="SUPFAM" id="SSF53822">
    <property type="entry name" value="Periplasmic binding protein-like I"/>
    <property type="match status" value="1"/>
</dbReference>
<feature type="region of interest" description="Disordered" evidence="1">
    <location>
        <begin position="77"/>
        <end position="98"/>
    </location>
</feature>
<gene>
    <name evidence="2" type="ORF">HPB48_009442</name>
</gene>
<sequence>MFQPKCGEGSEAHLTHLPLTATRARFPGTRKPAAADEVTTLPASDSRPGHRRAPGHGLGRRRQQRDRLGRALQWLHRALSPSTRPTSSSGQDVQELAASTTTSAVEFDVLPSRNESAGLLEYREPFPPTTAVAYDVRKTVYVLGLFELTGSCEAARGGRAERAAARMAIEDVNERGVIPGYRLEMYDNDTRVSECMAA</sequence>
<comment type="caution">
    <text evidence="2">The sequence shown here is derived from an EMBL/GenBank/DDBJ whole genome shotgun (WGS) entry which is preliminary data.</text>
</comment>
<evidence type="ECO:0000256" key="1">
    <source>
        <dbReference type="SAM" id="MobiDB-lite"/>
    </source>
</evidence>
<feature type="region of interest" description="Disordered" evidence="1">
    <location>
        <begin position="19"/>
        <end position="65"/>
    </location>
</feature>
<evidence type="ECO:0000313" key="3">
    <source>
        <dbReference type="Proteomes" id="UP000821853"/>
    </source>
</evidence>